<dbReference type="PANTHER" id="PTHR47513:SF1">
    <property type="entry name" value="OS07G0283200 PROTEIN"/>
    <property type="match status" value="1"/>
</dbReference>
<organism evidence="2 3">
    <name type="scientific">Emiliania huxleyi (strain CCMP1516)</name>
    <dbReference type="NCBI Taxonomy" id="280463"/>
    <lineage>
        <taxon>Eukaryota</taxon>
        <taxon>Haptista</taxon>
        <taxon>Haptophyta</taxon>
        <taxon>Prymnesiophyceae</taxon>
        <taxon>Isochrysidales</taxon>
        <taxon>Noelaerhabdaceae</taxon>
        <taxon>Emiliania</taxon>
    </lineage>
</organism>
<dbReference type="EnsemblProtists" id="EOD37753">
    <property type="protein sequence ID" value="EOD37753"/>
    <property type="gene ID" value="EMIHUDRAFT_460485"/>
</dbReference>
<keyword evidence="3" id="KW-1185">Reference proteome</keyword>
<dbReference type="GeneID" id="17283022"/>
<reference evidence="2" key="2">
    <citation type="submission" date="2024-10" db="UniProtKB">
        <authorList>
            <consortium name="EnsemblProtists"/>
        </authorList>
    </citation>
    <scope>IDENTIFICATION</scope>
</reference>
<keyword evidence="1" id="KW-1133">Transmembrane helix</keyword>
<proteinExistence type="predicted"/>
<dbReference type="HOGENOM" id="CLU_1135295_0_0_1"/>
<dbReference type="Proteomes" id="UP000013827">
    <property type="component" value="Unassembled WGS sequence"/>
</dbReference>
<protein>
    <submittedName>
        <fullName evidence="2">Uncharacterized protein</fullName>
    </submittedName>
</protein>
<feature type="transmembrane region" description="Helical" evidence="1">
    <location>
        <begin position="217"/>
        <end position="237"/>
    </location>
</feature>
<accession>A0A0D3KPR8</accession>
<evidence type="ECO:0000313" key="3">
    <source>
        <dbReference type="Proteomes" id="UP000013827"/>
    </source>
</evidence>
<evidence type="ECO:0000313" key="2">
    <source>
        <dbReference type="EnsemblProtists" id="EOD37753"/>
    </source>
</evidence>
<dbReference type="KEGG" id="ehx:EMIHUDRAFT_460485"/>
<dbReference type="STRING" id="2903.R1DQC2"/>
<keyword evidence="1" id="KW-0812">Transmembrane</keyword>
<dbReference type="RefSeq" id="XP_005790182.1">
    <property type="nucleotide sequence ID" value="XM_005790125.1"/>
</dbReference>
<sequence length="245" mass="25144">MGRKPLASARTASRSAAAAAHVLSQCLRAAALYLGSDSLFHGRISVPVFAAATHAAVAATLAAAYRPPLAAALANAHALLLSGAACAASLCLWSLGLARCGPLRTTLLDYSELVVANVLAALSGRPVRQRGRRRGLLALLLAYAALLLTHGMHHRDGGGGKAERFFEPESGVYDSARSLLDSASGEAALAAAAAINALRRSASRRLEAEVGPNRLEALTHAAAGLLLLLLLLAQAGLPVSKIGRD</sequence>
<evidence type="ECO:0000256" key="1">
    <source>
        <dbReference type="SAM" id="Phobius"/>
    </source>
</evidence>
<reference evidence="3" key="1">
    <citation type="journal article" date="2013" name="Nature">
        <title>Pan genome of the phytoplankton Emiliania underpins its global distribution.</title>
        <authorList>
            <person name="Read B.A."/>
            <person name="Kegel J."/>
            <person name="Klute M.J."/>
            <person name="Kuo A."/>
            <person name="Lefebvre S.C."/>
            <person name="Maumus F."/>
            <person name="Mayer C."/>
            <person name="Miller J."/>
            <person name="Monier A."/>
            <person name="Salamov A."/>
            <person name="Young J."/>
            <person name="Aguilar M."/>
            <person name="Claverie J.M."/>
            <person name="Frickenhaus S."/>
            <person name="Gonzalez K."/>
            <person name="Herman E.K."/>
            <person name="Lin Y.C."/>
            <person name="Napier J."/>
            <person name="Ogata H."/>
            <person name="Sarno A.F."/>
            <person name="Shmutz J."/>
            <person name="Schroeder D."/>
            <person name="de Vargas C."/>
            <person name="Verret F."/>
            <person name="von Dassow P."/>
            <person name="Valentin K."/>
            <person name="Van de Peer Y."/>
            <person name="Wheeler G."/>
            <person name="Dacks J.B."/>
            <person name="Delwiche C.F."/>
            <person name="Dyhrman S.T."/>
            <person name="Glockner G."/>
            <person name="John U."/>
            <person name="Richards T."/>
            <person name="Worden A.Z."/>
            <person name="Zhang X."/>
            <person name="Grigoriev I.V."/>
            <person name="Allen A.E."/>
            <person name="Bidle K."/>
            <person name="Borodovsky M."/>
            <person name="Bowler C."/>
            <person name="Brownlee C."/>
            <person name="Cock J.M."/>
            <person name="Elias M."/>
            <person name="Gladyshev V.N."/>
            <person name="Groth M."/>
            <person name="Guda C."/>
            <person name="Hadaegh A."/>
            <person name="Iglesias-Rodriguez M.D."/>
            <person name="Jenkins J."/>
            <person name="Jones B.M."/>
            <person name="Lawson T."/>
            <person name="Leese F."/>
            <person name="Lindquist E."/>
            <person name="Lobanov A."/>
            <person name="Lomsadze A."/>
            <person name="Malik S.B."/>
            <person name="Marsh M.E."/>
            <person name="Mackinder L."/>
            <person name="Mock T."/>
            <person name="Mueller-Roeber B."/>
            <person name="Pagarete A."/>
            <person name="Parker M."/>
            <person name="Probert I."/>
            <person name="Quesneville H."/>
            <person name="Raines C."/>
            <person name="Rensing S.A."/>
            <person name="Riano-Pachon D.M."/>
            <person name="Richier S."/>
            <person name="Rokitta S."/>
            <person name="Shiraiwa Y."/>
            <person name="Soanes D.M."/>
            <person name="van der Giezen M."/>
            <person name="Wahlund T.M."/>
            <person name="Williams B."/>
            <person name="Wilson W."/>
            <person name="Wolfe G."/>
            <person name="Wurch L.L."/>
        </authorList>
    </citation>
    <scope>NUCLEOTIDE SEQUENCE</scope>
</reference>
<feature type="transmembrane region" description="Helical" evidence="1">
    <location>
        <begin position="72"/>
        <end position="95"/>
    </location>
</feature>
<feature type="transmembrane region" description="Helical" evidence="1">
    <location>
        <begin position="44"/>
        <end position="65"/>
    </location>
</feature>
<dbReference type="AlphaFoldDB" id="A0A0D3KPR8"/>
<dbReference type="PaxDb" id="2903-EOD37753"/>
<dbReference type="PANTHER" id="PTHR47513">
    <property type="entry name" value="ZINC TRANSPORTER"/>
    <property type="match status" value="1"/>
</dbReference>
<feature type="transmembrane region" description="Helical" evidence="1">
    <location>
        <begin position="136"/>
        <end position="153"/>
    </location>
</feature>
<keyword evidence="1" id="KW-0472">Membrane</keyword>
<name>A0A0D3KPR8_EMIH1</name>